<proteinExistence type="predicted"/>
<comment type="caution">
    <text evidence="1">The sequence shown here is derived from an EMBL/GenBank/DDBJ whole genome shotgun (WGS) entry which is preliminary data.</text>
</comment>
<dbReference type="RefSeq" id="WP_176533723.1">
    <property type="nucleotide sequence ID" value="NZ_CP088022.1"/>
</dbReference>
<name>A0A973WWK4_9BRAD</name>
<dbReference type="EMBL" id="JABWSX010000001">
    <property type="protein sequence ID" value="NVL10616.1"/>
    <property type="molecule type" value="Genomic_DNA"/>
</dbReference>
<accession>A0A973WWK4</accession>
<protein>
    <submittedName>
        <fullName evidence="1">Uncharacterized protein</fullName>
    </submittedName>
</protein>
<evidence type="ECO:0000313" key="1">
    <source>
        <dbReference type="EMBL" id="NVL10616.1"/>
    </source>
</evidence>
<reference evidence="1" key="1">
    <citation type="submission" date="2020-06" db="EMBL/GenBank/DDBJ databases">
        <title>Whole Genome Sequence of Bradyrhizobium sp. Strain 66S1MB.</title>
        <authorList>
            <person name="Bromfield E."/>
            <person name="Cloutier S."/>
        </authorList>
    </citation>
    <scope>NUCLEOTIDE SEQUENCE</scope>
    <source>
        <strain evidence="1">66S1MB</strain>
    </source>
</reference>
<organism evidence="1">
    <name type="scientific">Bradyrhizobium quebecense</name>
    <dbReference type="NCBI Taxonomy" id="2748629"/>
    <lineage>
        <taxon>Bacteria</taxon>
        <taxon>Pseudomonadati</taxon>
        <taxon>Pseudomonadota</taxon>
        <taxon>Alphaproteobacteria</taxon>
        <taxon>Hyphomicrobiales</taxon>
        <taxon>Nitrobacteraceae</taxon>
        <taxon>Bradyrhizobium</taxon>
    </lineage>
</organism>
<gene>
    <name evidence="1" type="ORF">HU230_34185</name>
</gene>
<sequence length="268" mass="29562">MQTISLLNLSTVLSDQAVSTATRDLQTQVKRDFASAWAVEADLQFCPRKGDPPKPGSWWLVVLDDADQASAVGYHDLTVEGLPLGKIFARTDTESGHNWTVTASHELLEMLADPWMDRCCLNIGMDSCQILACEVCDPCEDDGYGYVIGNTLVSDFILPTWFDAKSPGSRFDFCGHMKGPLQILAGGYIGSYDFKTGWTQLRTPNASKQFESGMILPRQDSIPFGARRERRVRKDMGAPLLRSGEPIELPSAPDWMATARAITLNGRP</sequence>
<dbReference type="AlphaFoldDB" id="A0A973WWK4"/>